<dbReference type="GO" id="GO:0006366">
    <property type="term" value="P:transcription by RNA polymerase II"/>
    <property type="evidence" value="ECO:0007669"/>
    <property type="project" value="TreeGrafter"/>
</dbReference>
<dbReference type="InterPro" id="IPR036161">
    <property type="entry name" value="RPB6/omega-like_sf"/>
</dbReference>
<dbReference type="Gene3D" id="3.90.940.10">
    <property type="match status" value="1"/>
</dbReference>
<dbReference type="PIRSF" id="PIRSF500154">
    <property type="entry name" value="RPB6"/>
    <property type="match status" value="1"/>
</dbReference>
<keyword evidence="3 9" id="KW-0240">DNA-directed RNA polymerase</keyword>
<evidence type="ECO:0000256" key="5">
    <source>
        <dbReference type="ARBA" id="ARBA00023242"/>
    </source>
</evidence>
<dbReference type="InterPro" id="IPR006111">
    <property type="entry name" value="Rpo6/Rpb6"/>
</dbReference>
<dbReference type="GO" id="GO:0005665">
    <property type="term" value="C:RNA polymerase II, core complex"/>
    <property type="evidence" value="ECO:0007669"/>
    <property type="project" value="InterPro"/>
</dbReference>
<name>A0A3M7S6U3_BRAPC</name>
<evidence type="ECO:0000256" key="4">
    <source>
        <dbReference type="ARBA" id="ARBA00023163"/>
    </source>
</evidence>
<organism evidence="9 10">
    <name type="scientific">Brachionus plicatilis</name>
    <name type="common">Marine rotifer</name>
    <name type="synonym">Brachionus muelleri</name>
    <dbReference type="NCBI Taxonomy" id="10195"/>
    <lineage>
        <taxon>Eukaryota</taxon>
        <taxon>Metazoa</taxon>
        <taxon>Spiralia</taxon>
        <taxon>Gnathifera</taxon>
        <taxon>Rotifera</taxon>
        <taxon>Eurotatoria</taxon>
        <taxon>Monogononta</taxon>
        <taxon>Pseudotrocha</taxon>
        <taxon>Ploima</taxon>
        <taxon>Brachionidae</taxon>
        <taxon>Brachionus</taxon>
    </lineage>
</organism>
<comment type="caution">
    <text evidence="9">The sequence shown here is derived from an EMBL/GenBank/DDBJ whole genome shotgun (WGS) entry which is preliminary data.</text>
</comment>
<proteinExistence type="inferred from homology"/>
<dbReference type="InterPro" id="IPR020708">
    <property type="entry name" value="DNA-dir_RNA_polK_14-18kDa_CS"/>
</dbReference>
<evidence type="ECO:0000256" key="3">
    <source>
        <dbReference type="ARBA" id="ARBA00022478"/>
    </source>
</evidence>
<dbReference type="AlphaFoldDB" id="A0A3M7S6U3"/>
<evidence type="ECO:0000256" key="2">
    <source>
        <dbReference type="ARBA" id="ARBA00020808"/>
    </source>
</evidence>
<dbReference type="GO" id="GO:0003899">
    <property type="term" value="F:DNA-directed RNA polymerase activity"/>
    <property type="evidence" value="ECO:0007669"/>
    <property type="project" value="InterPro"/>
</dbReference>
<dbReference type="OrthoDB" id="259769at2759"/>
<keyword evidence="5" id="KW-0539">Nucleus</keyword>
<dbReference type="GO" id="GO:0003677">
    <property type="term" value="F:DNA binding"/>
    <property type="evidence" value="ECO:0007669"/>
    <property type="project" value="InterPro"/>
</dbReference>
<dbReference type="Pfam" id="PF01192">
    <property type="entry name" value="RNA_pol_Rpb6"/>
    <property type="match status" value="1"/>
</dbReference>
<accession>A0A3M7S6U3</accession>
<evidence type="ECO:0000313" key="10">
    <source>
        <dbReference type="Proteomes" id="UP000276133"/>
    </source>
</evidence>
<dbReference type="NCBIfam" id="NF002208">
    <property type="entry name" value="PRK01099.1-3"/>
    <property type="match status" value="1"/>
</dbReference>
<dbReference type="GO" id="GO:0042797">
    <property type="term" value="P:tRNA transcription by RNA polymerase III"/>
    <property type="evidence" value="ECO:0007669"/>
    <property type="project" value="TreeGrafter"/>
</dbReference>
<keyword evidence="4" id="KW-0804">Transcription</keyword>
<dbReference type="STRING" id="10195.A0A3M7S6U3"/>
<dbReference type="GO" id="GO:0005666">
    <property type="term" value="C:RNA polymerase III complex"/>
    <property type="evidence" value="ECO:0007669"/>
    <property type="project" value="TreeGrafter"/>
</dbReference>
<dbReference type="InterPro" id="IPR006110">
    <property type="entry name" value="Pol_omega/Rpo6/RPB6"/>
</dbReference>
<protein>
    <recommendedName>
        <fullName evidence="2">DNA-directed RNA polymerases I, II, and III subunit RPABC2</fullName>
    </recommendedName>
    <alternativeName>
        <fullName evidence="7">RPB6 homolog</fullName>
    </alternativeName>
</protein>
<keyword evidence="9" id="KW-0808">Transferase</keyword>
<evidence type="ECO:0000256" key="8">
    <source>
        <dbReference type="SAM" id="MobiDB-lite"/>
    </source>
</evidence>
<reference evidence="9 10" key="1">
    <citation type="journal article" date="2018" name="Sci. Rep.">
        <title>Genomic signatures of local adaptation to the degree of environmental predictability in rotifers.</title>
        <authorList>
            <person name="Franch-Gras L."/>
            <person name="Hahn C."/>
            <person name="Garcia-Roger E.M."/>
            <person name="Carmona M.J."/>
            <person name="Serra M."/>
            <person name="Gomez A."/>
        </authorList>
    </citation>
    <scope>NUCLEOTIDE SEQUENCE [LARGE SCALE GENOMIC DNA]</scope>
    <source>
        <strain evidence="9">HYR1</strain>
    </source>
</reference>
<dbReference type="InterPro" id="IPR028363">
    <property type="entry name" value="RPB6"/>
</dbReference>
<dbReference type="GO" id="GO:0005736">
    <property type="term" value="C:RNA polymerase I complex"/>
    <property type="evidence" value="ECO:0007669"/>
    <property type="project" value="TreeGrafter"/>
</dbReference>
<gene>
    <name evidence="9" type="ORF">BpHYR1_017726</name>
</gene>
<sequence>MAKTKTVVIVDSAGGTDDEAYFGKDLGQNGVHQNPKPSVKDAKDLSGSEKELFLLKLPKELIKYQKEHKDLKINLDDIKSGKKITIDGIDYEGGVTKSKVSLNCLCKKEDQYQAVSSFKSVIYVKKCIDIPEVVAPQMEKNKVQIPASIENYLLKKESSDHKTKVSKRVKKEFGQELHKYKMADDGDFDDYDDNGDEFFEEDDQLDEVQEGQADGEKIELLQQEEVGQAVDKDKRITTPFMTKYERARVLGTRALQISMCAPIMVELENETDPLQIAMKELKAKKIPLIIRRYLPDGSFEDWSIDELIIND</sequence>
<keyword evidence="9" id="KW-0548">Nucleotidyltransferase</keyword>
<dbReference type="PANTHER" id="PTHR47227:SF5">
    <property type="entry name" value="DNA-DIRECTED RNA POLYMERASES I, II, AND III SUBUNIT RPABC2"/>
    <property type="match status" value="1"/>
</dbReference>
<evidence type="ECO:0000313" key="9">
    <source>
        <dbReference type="EMBL" id="RNA31355.1"/>
    </source>
</evidence>
<evidence type="ECO:0000256" key="6">
    <source>
        <dbReference type="ARBA" id="ARBA00025773"/>
    </source>
</evidence>
<comment type="similarity">
    <text evidence="6">Belongs to the archaeal Rpo6/eukaryotic RPB6 RNA polymerase subunit family.</text>
</comment>
<dbReference type="PROSITE" id="PS01111">
    <property type="entry name" value="RNA_POL_K_14KD"/>
    <property type="match status" value="1"/>
</dbReference>
<feature type="region of interest" description="Disordered" evidence="8">
    <location>
        <begin position="24"/>
        <end position="44"/>
    </location>
</feature>
<dbReference type="SMART" id="SM01409">
    <property type="entry name" value="RNA_pol_Rpb6"/>
    <property type="match status" value="1"/>
</dbReference>
<dbReference type="PANTHER" id="PTHR47227">
    <property type="entry name" value="DNA-DIRECTED RNA POLYMERASE SUBUNIT K"/>
    <property type="match status" value="1"/>
</dbReference>
<dbReference type="SUPFAM" id="SSF63562">
    <property type="entry name" value="RPB6/omega subunit-like"/>
    <property type="match status" value="1"/>
</dbReference>
<dbReference type="Proteomes" id="UP000276133">
    <property type="component" value="Unassembled WGS sequence"/>
</dbReference>
<keyword evidence="10" id="KW-1185">Reference proteome</keyword>
<dbReference type="PIRSF" id="PIRSF000778">
    <property type="entry name" value="RpoK/RPB6"/>
    <property type="match status" value="1"/>
</dbReference>
<dbReference type="EMBL" id="REGN01001950">
    <property type="protein sequence ID" value="RNA31355.1"/>
    <property type="molecule type" value="Genomic_DNA"/>
</dbReference>
<dbReference type="GO" id="GO:0006360">
    <property type="term" value="P:transcription by RNA polymerase I"/>
    <property type="evidence" value="ECO:0007669"/>
    <property type="project" value="TreeGrafter"/>
</dbReference>
<comment type="subcellular location">
    <subcellularLocation>
        <location evidence="1">Nucleus</location>
    </subcellularLocation>
</comment>
<dbReference type="FunFam" id="3.90.940.10:FF:000003">
    <property type="entry name" value="DNA-directed RNA polymerases I, II, and III subunit RPABC2"/>
    <property type="match status" value="1"/>
</dbReference>
<evidence type="ECO:0000256" key="7">
    <source>
        <dbReference type="ARBA" id="ARBA00030456"/>
    </source>
</evidence>
<evidence type="ECO:0000256" key="1">
    <source>
        <dbReference type="ARBA" id="ARBA00004123"/>
    </source>
</evidence>